<evidence type="ECO:0000256" key="1">
    <source>
        <dbReference type="ARBA" id="ARBA00022490"/>
    </source>
</evidence>
<reference evidence="7 8" key="1">
    <citation type="submission" date="2019-03" db="EMBL/GenBank/DDBJ databases">
        <title>Genomic Encyclopedia of Type Strains, Phase IV (KMG-IV): sequencing the most valuable type-strain genomes for metagenomic binning, comparative biology and taxonomic classification.</title>
        <authorList>
            <person name="Goeker M."/>
        </authorList>
    </citation>
    <scope>NUCLEOTIDE SEQUENCE [LARGE SCALE GENOMIC DNA]</scope>
    <source>
        <strain evidence="7 8">DSM 104836</strain>
    </source>
</reference>
<keyword evidence="3 7" id="KW-0489">Methyltransferase</keyword>
<dbReference type="Proteomes" id="UP000295696">
    <property type="component" value="Unassembled WGS sequence"/>
</dbReference>
<evidence type="ECO:0000256" key="2">
    <source>
        <dbReference type="ARBA" id="ARBA00022552"/>
    </source>
</evidence>
<keyword evidence="4 7" id="KW-0808">Transferase</keyword>
<keyword evidence="5" id="KW-0949">S-adenosyl-L-methionine</keyword>
<keyword evidence="8" id="KW-1185">Reference proteome</keyword>
<evidence type="ECO:0000313" key="8">
    <source>
        <dbReference type="Proteomes" id="UP000295696"/>
    </source>
</evidence>
<dbReference type="GO" id="GO:0032259">
    <property type="term" value="P:methylation"/>
    <property type="evidence" value="ECO:0007669"/>
    <property type="project" value="UniProtKB-KW"/>
</dbReference>
<keyword evidence="1" id="KW-0963">Cytoplasm</keyword>
<evidence type="ECO:0000259" key="6">
    <source>
        <dbReference type="Pfam" id="PF05175"/>
    </source>
</evidence>
<dbReference type="PROSITE" id="PS00092">
    <property type="entry name" value="N6_MTASE"/>
    <property type="match status" value="1"/>
</dbReference>
<comment type="caution">
    <text evidence="7">The sequence shown here is derived from an EMBL/GenBank/DDBJ whole genome shotgun (WGS) entry which is preliminary data.</text>
</comment>
<dbReference type="RefSeq" id="WP_132241758.1">
    <property type="nucleotide sequence ID" value="NZ_SLZU01000001.1"/>
</dbReference>
<dbReference type="GO" id="GO:0003676">
    <property type="term" value="F:nucleic acid binding"/>
    <property type="evidence" value="ECO:0007669"/>
    <property type="project" value="InterPro"/>
</dbReference>
<dbReference type="CDD" id="cd02440">
    <property type="entry name" value="AdoMet_MTases"/>
    <property type="match status" value="1"/>
</dbReference>
<dbReference type="InterPro" id="IPR046977">
    <property type="entry name" value="RsmC/RlmG"/>
</dbReference>
<evidence type="ECO:0000256" key="4">
    <source>
        <dbReference type="ARBA" id="ARBA00022679"/>
    </source>
</evidence>
<dbReference type="GO" id="GO:0008170">
    <property type="term" value="F:N-methyltransferase activity"/>
    <property type="evidence" value="ECO:0007669"/>
    <property type="project" value="UniProtKB-ARBA"/>
</dbReference>
<proteinExistence type="predicted"/>
<protein>
    <submittedName>
        <fullName evidence="7">16S rRNA (Guanine1207-N2)-methyltransferase</fullName>
    </submittedName>
</protein>
<dbReference type="Pfam" id="PF05175">
    <property type="entry name" value="MTS"/>
    <property type="match status" value="1"/>
</dbReference>
<evidence type="ECO:0000256" key="3">
    <source>
        <dbReference type="ARBA" id="ARBA00022603"/>
    </source>
</evidence>
<dbReference type="GO" id="GO:0008757">
    <property type="term" value="F:S-adenosylmethionine-dependent methyltransferase activity"/>
    <property type="evidence" value="ECO:0007669"/>
    <property type="project" value="InterPro"/>
</dbReference>
<evidence type="ECO:0000313" key="7">
    <source>
        <dbReference type="EMBL" id="TCS67567.1"/>
    </source>
</evidence>
<keyword evidence="2" id="KW-0698">rRNA processing</keyword>
<name>A0A4R3JMF7_9RHOB</name>
<dbReference type="OrthoDB" id="9816072at2"/>
<sequence>MASSRLTHALESADLVLPDTGRIALFQPRADTDLAALPRDRCDVISSFYPDVAALTAQRFNCVLEPTGSYAAAIVFLPRTRALAETLIAQASAAAPGGLVAVDGLKTDGVEAALRKIRKLVNLVGLDTRSHGKLFWFAADDLGNDWTQAPQPQLEGFVTAPGVFSADGIDPGSEALAAALPPKLGAHVVDLGAGWGYLARKVLERETVTRIDLVEADHIALDCARRNVDDARAQFHWDDATRWRPDTRADSVIMNPPFHTSRTPDPSLGQAFVATAAACLKPSGQLWMVANRHLPYEATLTQYFTSHSEVGGDARFKILHAARPLRQGR</sequence>
<feature type="domain" description="Methyltransferase small" evidence="6">
    <location>
        <begin position="157"/>
        <end position="319"/>
    </location>
</feature>
<gene>
    <name evidence="7" type="ORF">EDD52_101669</name>
</gene>
<dbReference type="InterPro" id="IPR029063">
    <property type="entry name" value="SAM-dependent_MTases_sf"/>
</dbReference>
<dbReference type="Gene3D" id="3.40.50.150">
    <property type="entry name" value="Vaccinia Virus protein VP39"/>
    <property type="match status" value="2"/>
</dbReference>
<dbReference type="InterPro" id="IPR002052">
    <property type="entry name" value="DNA_methylase_N6_adenine_CS"/>
</dbReference>
<dbReference type="GO" id="GO:0006364">
    <property type="term" value="P:rRNA processing"/>
    <property type="evidence" value="ECO:0007669"/>
    <property type="project" value="UniProtKB-KW"/>
</dbReference>
<accession>A0A4R3JMF7</accession>
<dbReference type="AlphaFoldDB" id="A0A4R3JMF7"/>
<dbReference type="SUPFAM" id="SSF53335">
    <property type="entry name" value="S-adenosyl-L-methionine-dependent methyltransferases"/>
    <property type="match status" value="1"/>
</dbReference>
<dbReference type="PANTHER" id="PTHR47816:SF4">
    <property type="entry name" value="RIBOSOMAL RNA SMALL SUBUNIT METHYLTRANSFERASE C"/>
    <property type="match status" value="1"/>
</dbReference>
<dbReference type="PANTHER" id="PTHR47816">
    <property type="entry name" value="RIBOSOMAL RNA SMALL SUBUNIT METHYLTRANSFERASE C"/>
    <property type="match status" value="1"/>
</dbReference>
<dbReference type="EMBL" id="SLZU01000001">
    <property type="protein sequence ID" value="TCS67567.1"/>
    <property type="molecule type" value="Genomic_DNA"/>
</dbReference>
<evidence type="ECO:0000256" key="5">
    <source>
        <dbReference type="ARBA" id="ARBA00022691"/>
    </source>
</evidence>
<organism evidence="7 8">
    <name type="scientific">Primorskyibacter sedentarius</name>
    <dbReference type="NCBI Taxonomy" id="745311"/>
    <lineage>
        <taxon>Bacteria</taxon>
        <taxon>Pseudomonadati</taxon>
        <taxon>Pseudomonadota</taxon>
        <taxon>Alphaproteobacteria</taxon>
        <taxon>Rhodobacterales</taxon>
        <taxon>Roseobacteraceae</taxon>
        <taxon>Primorskyibacter</taxon>
    </lineage>
</organism>
<dbReference type="InterPro" id="IPR007848">
    <property type="entry name" value="Small_mtfrase_dom"/>
</dbReference>